<keyword evidence="2" id="KW-0805">Transcription regulation</keyword>
<dbReference type="InterPro" id="IPR005119">
    <property type="entry name" value="LysR_subst-bd"/>
</dbReference>
<name>A0A4Z0W987_9GAMM</name>
<keyword evidence="7" id="KW-1185">Reference proteome</keyword>
<feature type="domain" description="HTH lysR-type" evidence="5">
    <location>
        <begin position="11"/>
        <end position="68"/>
    </location>
</feature>
<dbReference type="Gene3D" id="3.40.190.290">
    <property type="match status" value="1"/>
</dbReference>
<keyword evidence="4" id="KW-0804">Transcription</keyword>
<organism evidence="6 7">
    <name type="scientific">Natronospirillum operosum</name>
    <dbReference type="NCBI Taxonomy" id="2759953"/>
    <lineage>
        <taxon>Bacteria</taxon>
        <taxon>Pseudomonadati</taxon>
        <taxon>Pseudomonadota</taxon>
        <taxon>Gammaproteobacteria</taxon>
        <taxon>Oceanospirillales</taxon>
        <taxon>Natronospirillaceae</taxon>
        <taxon>Natronospirillum</taxon>
    </lineage>
</organism>
<dbReference type="EMBL" id="SRMF01000007">
    <property type="protein sequence ID" value="TGG91717.1"/>
    <property type="molecule type" value="Genomic_DNA"/>
</dbReference>
<dbReference type="Gene3D" id="1.10.10.10">
    <property type="entry name" value="Winged helix-like DNA-binding domain superfamily/Winged helix DNA-binding domain"/>
    <property type="match status" value="1"/>
</dbReference>
<evidence type="ECO:0000256" key="2">
    <source>
        <dbReference type="ARBA" id="ARBA00023015"/>
    </source>
</evidence>
<dbReference type="InterPro" id="IPR000847">
    <property type="entry name" value="LysR_HTH_N"/>
</dbReference>
<evidence type="ECO:0000256" key="3">
    <source>
        <dbReference type="ARBA" id="ARBA00023125"/>
    </source>
</evidence>
<gene>
    <name evidence="6" type="ORF">E4656_15100</name>
</gene>
<comment type="similarity">
    <text evidence="1">Belongs to the LysR transcriptional regulatory family.</text>
</comment>
<protein>
    <submittedName>
        <fullName evidence="6">LysR family transcriptional regulator</fullName>
    </submittedName>
</protein>
<dbReference type="Pfam" id="PF03466">
    <property type="entry name" value="LysR_substrate"/>
    <property type="match status" value="1"/>
</dbReference>
<dbReference type="RefSeq" id="WP_135484128.1">
    <property type="nucleotide sequence ID" value="NZ_SRMF01000007.1"/>
</dbReference>
<dbReference type="PANTHER" id="PTHR30126:SF88">
    <property type="entry name" value="TRANSCRIPTIONAL REGULATOR-RELATED"/>
    <property type="match status" value="1"/>
</dbReference>
<dbReference type="OrthoDB" id="6988449at2"/>
<dbReference type="PROSITE" id="PS50931">
    <property type="entry name" value="HTH_LYSR"/>
    <property type="match status" value="1"/>
</dbReference>
<dbReference type="PANTHER" id="PTHR30126">
    <property type="entry name" value="HTH-TYPE TRANSCRIPTIONAL REGULATOR"/>
    <property type="match status" value="1"/>
</dbReference>
<dbReference type="Proteomes" id="UP000297475">
    <property type="component" value="Unassembled WGS sequence"/>
</dbReference>
<dbReference type="AlphaFoldDB" id="A0A4Z0W987"/>
<evidence type="ECO:0000256" key="4">
    <source>
        <dbReference type="ARBA" id="ARBA00023163"/>
    </source>
</evidence>
<accession>A0A4Z0W987</accession>
<keyword evidence="3" id="KW-0238">DNA-binding</keyword>
<reference evidence="6 7" key="1">
    <citation type="submission" date="2019-04" db="EMBL/GenBank/DDBJ databases">
        <title>Natronospirillum operosus gen. nov., sp. nov., a haloalkaliphilic satellite isolated from decaying biomass of laboratory culture of cyanobacterium Geitlerinema sp. and proposal of Natronospirillaceae fam. nov. and Saccharospirillaceae fam. nov.</title>
        <authorList>
            <person name="Kevbrin V."/>
            <person name="Boltyanskaya Y."/>
            <person name="Koziaeva V."/>
            <person name="Grouzdev D.S."/>
            <person name="Park M."/>
            <person name="Cho J."/>
        </authorList>
    </citation>
    <scope>NUCLEOTIDE SEQUENCE [LARGE SCALE GENOMIC DNA]</scope>
    <source>
        <strain evidence="6 7">G-116</strain>
    </source>
</reference>
<dbReference type="Pfam" id="PF00126">
    <property type="entry name" value="HTH_1"/>
    <property type="match status" value="1"/>
</dbReference>
<sequence length="313" mass="34659">MSAKPATTPHITLEQWRTLVAVVDEGGYAQAAEALHKSQSSITYAVQRLEHVLNVKVFSIEGRKAILTPVGRMLYQRARQLLEDSFSMERAAGKASSGWESEISLAVEVLFPTWLLLECLNRFGEVSPQTRINLHETILDGGTELLQQGRVDLAILPTIPAGYNGNVLRRAVRFIPVAHPSHPLHQLQRELSLRDLRKHRHIVVRDNSVSRNDKTYTLEVGQGWTVTNMATLIGAVSRGFGFAWLAEDKILHELDAGVLKILPLCDGHERFADLYLILPDSEAVGPGVARLTQIINERTEVACIAHGASAGFR</sequence>
<evidence type="ECO:0000313" key="7">
    <source>
        <dbReference type="Proteomes" id="UP000297475"/>
    </source>
</evidence>
<evidence type="ECO:0000313" key="6">
    <source>
        <dbReference type="EMBL" id="TGG91717.1"/>
    </source>
</evidence>
<comment type="caution">
    <text evidence="6">The sequence shown here is derived from an EMBL/GenBank/DDBJ whole genome shotgun (WGS) entry which is preliminary data.</text>
</comment>
<dbReference type="InterPro" id="IPR036388">
    <property type="entry name" value="WH-like_DNA-bd_sf"/>
</dbReference>
<dbReference type="SUPFAM" id="SSF53850">
    <property type="entry name" value="Periplasmic binding protein-like II"/>
    <property type="match status" value="1"/>
</dbReference>
<evidence type="ECO:0000256" key="1">
    <source>
        <dbReference type="ARBA" id="ARBA00009437"/>
    </source>
</evidence>
<dbReference type="SUPFAM" id="SSF46785">
    <property type="entry name" value="Winged helix' DNA-binding domain"/>
    <property type="match status" value="1"/>
</dbReference>
<proteinExistence type="inferred from homology"/>
<dbReference type="InterPro" id="IPR036390">
    <property type="entry name" value="WH_DNA-bd_sf"/>
</dbReference>
<dbReference type="GO" id="GO:0003700">
    <property type="term" value="F:DNA-binding transcription factor activity"/>
    <property type="evidence" value="ECO:0007669"/>
    <property type="project" value="InterPro"/>
</dbReference>
<dbReference type="GO" id="GO:0000976">
    <property type="term" value="F:transcription cis-regulatory region binding"/>
    <property type="evidence" value="ECO:0007669"/>
    <property type="project" value="TreeGrafter"/>
</dbReference>
<evidence type="ECO:0000259" key="5">
    <source>
        <dbReference type="PROSITE" id="PS50931"/>
    </source>
</evidence>